<gene>
    <name evidence="2" type="ORF">LITE_LOCUS14014</name>
</gene>
<proteinExistence type="predicted"/>
<dbReference type="AlphaFoldDB" id="A0AAV0JF51"/>
<reference evidence="2" key="1">
    <citation type="submission" date="2022-08" db="EMBL/GenBank/DDBJ databases">
        <authorList>
            <person name="Gutierrez-Valencia J."/>
        </authorList>
    </citation>
    <scope>NUCLEOTIDE SEQUENCE</scope>
</reference>
<name>A0AAV0JF51_9ROSI</name>
<sequence length="102" mass="11851">PSKKAHSNIASPTANKRPKTLLIIYIDVEQSLRQNPRRPHLTEFFSATEAEEVAGNGQRYRKLWEAKEQDPHPLRPMWPPELSPPEESLLRLRLPRQPPQKI</sequence>
<evidence type="ECO:0000313" key="2">
    <source>
        <dbReference type="EMBL" id="CAI0408547.1"/>
    </source>
</evidence>
<evidence type="ECO:0000313" key="3">
    <source>
        <dbReference type="Proteomes" id="UP001154282"/>
    </source>
</evidence>
<accession>A0AAV0JF51</accession>
<dbReference type="Proteomes" id="UP001154282">
    <property type="component" value="Unassembled WGS sequence"/>
</dbReference>
<feature type="region of interest" description="Disordered" evidence="1">
    <location>
        <begin position="66"/>
        <end position="102"/>
    </location>
</feature>
<protein>
    <submittedName>
        <fullName evidence="2">Uncharacterized protein</fullName>
    </submittedName>
</protein>
<feature type="compositionally biased region" description="Pro residues" evidence="1">
    <location>
        <begin position="74"/>
        <end position="83"/>
    </location>
</feature>
<evidence type="ECO:0000256" key="1">
    <source>
        <dbReference type="SAM" id="MobiDB-lite"/>
    </source>
</evidence>
<feature type="non-terminal residue" evidence="2">
    <location>
        <position position="1"/>
    </location>
</feature>
<keyword evidence="3" id="KW-1185">Reference proteome</keyword>
<dbReference type="EMBL" id="CAMGYJ010000005">
    <property type="protein sequence ID" value="CAI0408547.1"/>
    <property type="molecule type" value="Genomic_DNA"/>
</dbReference>
<organism evidence="2 3">
    <name type="scientific">Linum tenue</name>
    <dbReference type="NCBI Taxonomy" id="586396"/>
    <lineage>
        <taxon>Eukaryota</taxon>
        <taxon>Viridiplantae</taxon>
        <taxon>Streptophyta</taxon>
        <taxon>Embryophyta</taxon>
        <taxon>Tracheophyta</taxon>
        <taxon>Spermatophyta</taxon>
        <taxon>Magnoliopsida</taxon>
        <taxon>eudicotyledons</taxon>
        <taxon>Gunneridae</taxon>
        <taxon>Pentapetalae</taxon>
        <taxon>rosids</taxon>
        <taxon>fabids</taxon>
        <taxon>Malpighiales</taxon>
        <taxon>Linaceae</taxon>
        <taxon>Linum</taxon>
    </lineage>
</organism>
<comment type="caution">
    <text evidence="2">The sequence shown here is derived from an EMBL/GenBank/DDBJ whole genome shotgun (WGS) entry which is preliminary data.</text>
</comment>